<dbReference type="PANTHER" id="PTHR30163:SF9">
    <property type="entry name" value="MEMBRANE-BOUND LYTIC MUREIN TRANSGLYCOSYLASE B"/>
    <property type="match status" value="1"/>
</dbReference>
<dbReference type="EMBL" id="AP018150">
    <property type="protein sequence ID" value="BBE08978.1"/>
    <property type="molecule type" value="Genomic_DNA"/>
</dbReference>
<name>A0A2Z6EU94_9BURK</name>
<dbReference type="GO" id="GO:0008933">
    <property type="term" value="F:peptidoglycan lytic transglycosylase activity"/>
    <property type="evidence" value="ECO:0007669"/>
    <property type="project" value="TreeGrafter"/>
</dbReference>
<dbReference type="RefSeq" id="WP_126353880.1">
    <property type="nucleotide sequence ID" value="NZ_AP018150.1"/>
</dbReference>
<protein>
    <submittedName>
        <fullName evidence="1">Lytic murein transglycosylase B</fullName>
    </submittedName>
</protein>
<evidence type="ECO:0000313" key="1">
    <source>
        <dbReference type="EMBL" id="BBE08978.1"/>
    </source>
</evidence>
<evidence type="ECO:0000313" key="2">
    <source>
        <dbReference type="Proteomes" id="UP000282597"/>
    </source>
</evidence>
<dbReference type="AlphaFoldDB" id="A0A2Z6EU94"/>
<dbReference type="InterPro" id="IPR043426">
    <property type="entry name" value="MltB-like"/>
</dbReference>
<dbReference type="InterPro" id="IPR023346">
    <property type="entry name" value="Lysozyme-like_dom_sf"/>
</dbReference>
<dbReference type="KEGG" id="mcys:MCB1EB_0817"/>
<accession>A0A2Z6EU94</accession>
<dbReference type="SUPFAM" id="SSF53955">
    <property type="entry name" value="Lysozyme-like"/>
    <property type="match status" value="1"/>
</dbReference>
<reference evidence="1 2" key="1">
    <citation type="journal article" date="2018" name="Microbes Environ.">
        <title>Comparative Genomic Insights into Endofungal Lifestyles of Two Bacterial Endosymbionts, Mycoavidus cysteinexigens and Burkholderia rhizoxinica.</title>
        <authorList>
            <person name="Sharmin D."/>
            <person name="Guo Y."/>
            <person name="Nishizawa T."/>
            <person name="Ohshima S."/>
            <person name="Sato Y."/>
            <person name="Takashima Y."/>
            <person name="Narisawa K."/>
            <person name="Ohta H."/>
        </authorList>
    </citation>
    <scope>NUCLEOTIDE SEQUENCE [LARGE SCALE GENOMIC DNA]</scope>
    <source>
        <strain evidence="1 2">B1-EB</strain>
    </source>
</reference>
<organism evidence="1 2">
    <name type="scientific">Mycoavidus cysteinexigens</name>
    <dbReference type="NCBI Taxonomy" id="1553431"/>
    <lineage>
        <taxon>Bacteria</taxon>
        <taxon>Pseudomonadati</taxon>
        <taxon>Pseudomonadota</taxon>
        <taxon>Betaproteobacteria</taxon>
        <taxon>Burkholderiales</taxon>
        <taxon>Burkholderiaceae</taxon>
        <taxon>Mycoavidus</taxon>
    </lineage>
</organism>
<proteinExistence type="predicted"/>
<dbReference type="InterPro" id="IPR031304">
    <property type="entry name" value="SLT_2"/>
</dbReference>
<dbReference type="Pfam" id="PF13406">
    <property type="entry name" value="SLT_2"/>
    <property type="match status" value="1"/>
</dbReference>
<dbReference type="Gene3D" id="1.10.530.10">
    <property type="match status" value="1"/>
</dbReference>
<sequence>MMTAMRILALLANRYVFFPGMFLSGMFVAGSALIAGCTPAQSQAETSAQQTPAAKRYQNNPAVEAFISDLAARHQFEPSALRALFEQAKYSDAVIKLEQPSPTPAPRNWHAYQSRFLNAERINAGVHFWRTHQAALQRAYQEFGVPPEIIVGIIGVETFYGRNMGNYPVLDVLTTLTFDYPARPNQLERGALFRKNLEAFLLWTRAAGLDPTRILGSYNGAVGIAQFMPSSVMQYAIDYDGDQKVDLYTSVVDAIGSIANYLRQHGWEAGRPVIWEIASDNGSLGIAQAGADGKIEPRRKLRELIKAGLLLNEKIDIEAESDTLVNIIDLPIPQQPTEYKLGLRNFAVITNYNRSFFYALSVYQLGQQVKQRLQMNETSRAMAIFPPLAL</sequence>
<dbReference type="Proteomes" id="UP000282597">
    <property type="component" value="Chromosome"/>
</dbReference>
<dbReference type="CDD" id="cd13399">
    <property type="entry name" value="Slt35-like"/>
    <property type="match status" value="1"/>
</dbReference>
<dbReference type="GO" id="GO:0009253">
    <property type="term" value="P:peptidoglycan catabolic process"/>
    <property type="evidence" value="ECO:0007669"/>
    <property type="project" value="TreeGrafter"/>
</dbReference>
<keyword evidence="2" id="KW-1185">Reference proteome</keyword>
<dbReference type="InterPro" id="IPR011757">
    <property type="entry name" value="Lytic_transglycosylase_MltB"/>
</dbReference>
<dbReference type="NCBIfam" id="TIGR02282">
    <property type="entry name" value="MltB"/>
    <property type="match status" value="1"/>
</dbReference>
<dbReference type="PANTHER" id="PTHR30163">
    <property type="entry name" value="MEMBRANE-BOUND LYTIC MUREIN TRANSGLYCOSYLASE B"/>
    <property type="match status" value="1"/>
</dbReference>
<gene>
    <name evidence="1" type="ORF">MCB1EB_0817</name>
</gene>
<dbReference type="Gene3D" id="1.10.8.350">
    <property type="entry name" value="Bacterial muramidase"/>
    <property type="match status" value="1"/>
</dbReference>